<gene>
    <name evidence="2" type="ORF">LK12_07155</name>
</gene>
<comment type="caution">
    <text evidence="2">The sequence shown here is derived from an EMBL/GenBank/DDBJ whole genome shotgun (WGS) entry which is preliminary data.</text>
</comment>
<dbReference type="PANTHER" id="PTHR43698:SF1">
    <property type="entry name" value="BLL4564 PROTEIN"/>
    <property type="match status" value="1"/>
</dbReference>
<reference evidence="2 3" key="1">
    <citation type="submission" date="2014-10" db="EMBL/GenBank/DDBJ databases">
        <title>Genome sequence of Novosphingobium malaysiense MUSC 273(T).</title>
        <authorList>
            <person name="Lee L.-H."/>
        </authorList>
    </citation>
    <scope>NUCLEOTIDE SEQUENCE [LARGE SCALE GENOMIC DNA]</scope>
    <source>
        <strain evidence="2 3">MUSC 273</strain>
    </source>
</reference>
<feature type="domain" description="Cupin type-2" evidence="1">
    <location>
        <begin position="41"/>
        <end position="100"/>
    </location>
</feature>
<dbReference type="Proteomes" id="UP000031057">
    <property type="component" value="Unassembled WGS sequence"/>
</dbReference>
<protein>
    <submittedName>
        <fullName evidence="2">Cupin</fullName>
    </submittedName>
</protein>
<dbReference type="InterPro" id="IPR047263">
    <property type="entry name" value="HNL-like_cupin"/>
</dbReference>
<dbReference type="AlphaFoldDB" id="A0A0B1ZNM5"/>
<dbReference type="SUPFAM" id="SSF51182">
    <property type="entry name" value="RmlC-like cupins"/>
    <property type="match status" value="1"/>
</dbReference>
<keyword evidence="3" id="KW-1185">Reference proteome</keyword>
<dbReference type="InterPro" id="IPR013096">
    <property type="entry name" value="Cupin_2"/>
</dbReference>
<dbReference type="Pfam" id="PF07883">
    <property type="entry name" value="Cupin_2"/>
    <property type="match status" value="1"/>
</dbReference>
<proteinExistence type="predicted"/>
<evidence type="ECO:0000259" key="1">
    <source>
        <dbReference type="Pfam" id="PF07883"/>
    </source>
</evidence>
<dbReference type="OrthoDB" id="9802489at2"/>
<dbReference type="Gene3D" id="2.60.120.10">
    <property type="entry name" value="Jelly Rolls"/>
    <property type="match status" value="1"/>
</dbReference>
<sequence>MDIKRKADLETVEGPEEYFTGKATITGQFKRDDPSRLTGAIVHFEPGARTAWHSHPLGQTLIVTEGVGWTQIDGGGKYEFYEGDILWCPADKKHWHGATPHEGMTHIALQETLDGKNVTWMEKVTDEEYHAELAKD</sequence>
<dbReference type="PANTHER" id="PTHR43698">
    <property type="entry name" value="RIBD C-TERMINAL DOMAIN CONTAINING PROTEIN"/>
    <property type="match status" value="1"/>
</dbReference>
<dbReference type="CDD" id="cd02233">
    <property type="entry name" value="cupin_HNL-like"/>
    <property type="match status" value="1"/>
</dbReference>
<evidence type="ECO:0000313" key="3">
    <source>
        <dbReference type="Proteomes" id="UP000031057"/>
    </source>
</evidence>
<dbReference type="InterPro" id="IPR014710">
    <property type="entry name" value="RmlC-like_jellyroll"/>
</dbReference>
<evidence type="ECO:0000313" key="2">
    <source>
        <dbReference type="EMBL" id="KHK92740.1"/>
    </source>
</evidence>
<name>A0A0B1ZNM5_9SPHN</name>
<accession>A0A0B1ZNM5</accession>
<dbReference type="STRING" id="1348853.LK12_07155"/>
<organism evidence="2 3">
    <name type="scientific">Novosphingobium malaysiense</name>
    <dbReference type="NCBI Taxonomy" id="1348853"/>
    <lineage>
        <taxon>Bacteria</taxon>
        <taxon>Pseudomonadati</taxon>
        <taxon>Pseudomonadota</taxon>
        <taxon>Alphaproteobacteria</taxon>
        <taxon>Sphingomonadales</taxon>
        <taxon>Sphingomonadaceae</taxon>
        <taxon>Novosphingobium</taxon>
    </lineage>
</organism>
<dbReference type="InterPro" id="IPR011051">
    <property type="entry name" value="RmlC_Cupin_sf"/>
</dbReference>
<dbReference type="EMBL" id="JTDI01000002">
    <property type="protein sequence ID" value="KHK92740.1"/>
    <property type="molecule type" value="Genomic_DNA"/>
</dbReference>